<sequence length="2054" mass="215800">MTPIAVIGMACRLPRGIDSPEQLWDALLAGEDLIGEIRAARWDADSYYDPEPSAPDRSGGFLDDVAGFDPAFFGIGEPEAAALDPHHRLLLEVSWEAVEHAGLAPTSLTGAQGGVFVGLSDLSSGGPSDTGGSAASLASGRIARTLGLRGPALTVDTAGSSSLLAVHLACRSLHDGESDLALAGGCTVMLEPPSFASSPGLSPTGRCRTFDVGADGSVPSEGCAMVLLKRLPDALRDGDRILAVLRGTAANQDGGGPDAQVALYRTALAAAGVDADTVGMVEANGAGDPRGDSTEFTSLARVYGAAGHDCALASVKSTAGDTGAAAGAVSLIKAILSLRHAAIPPPPHFTRLPDDLAAIATGLVVPQQTTPWPARRAAVSSYGSSGTHVHAILEQAPVTDAAATETASAPMLFTLSSTSADGLRETSRRLADWLESRTDPVPLTDLAYTLARRRGYRPVRTAVIAGDPAELTGALREVAEGDMPYRAAVGHDDRGPVWVFSGAGSLDGLWAGMGAELLAHEPVFAATVAQAEPLIATESGFSVTEAITSGQQPSGIGWAEPVWFTMQVALAATMEQAYGVRPGAVLGHSAGEVAAAVVAGALSLEDGVRVICRRSALLARTAGAGAMASTELPADQVLSELMTRDDDDVVIAVVTAPRSTVIAGPGAAVRELVAAWEQRGVAARELAVEVAANSPCVDPILDELSEALADLTPAPPRIPFYSATLFDPREQPVCNAGYWVDNVRHTVRFAAAAQAAVDDGHRVFAALAPQPQLIDAVEQIATGAGVQVAGFAGMPSTGPRSLLAELHSAGAVVDFSVLYPVGRLVDAPLPAWTHEPRAPIAPDGQDPSTTGGYAVAAHPLLGAHVRLPEEPERHVWQAQFGALDSAAQPWLADYQLDETAAVPGAVYCEMALAAARTVLGEDCEVRDLDFEPTLSLDAEIPLTAIASVNLPGTVTFTIQTEHQGERQQRAGAELRAVSDDDRPPALDVAALLAAHPCRVEGADLRQQLDERGVHLGPAFTGLTAAHLAEGPDGTVNSVLAEVVSPGSIRSQQAAYTVHPALLDACFQSLSAHPALAATAKRGTLLPIGVRRLRAYGPTRNARYCHARVTLAQDPDGTAAMAQADLDVCDEHGTVLLAMRGLRLATALSEKESRDRVLNERLLSIEWQRRELPEPDYVHSGAWLLLSTSDAAHLLATGLTDALKLHGAECTTMFWPQQGDHAPAAEVLRGQLGEGGFAGVVVVTAPMNGNPDDECVLRGAQYATHVVRIARELSEITGESPRLYVVTRGAQAVRDGDPINLEQGGLRGLLRVIGTEQPHLWVTHIDIDEHTGAEQVARQLLVGSDEDETAWRNDEWYAARLTPTTLRPGEGRQTVVDHGRDGMRLRLRTPGDMETMEFVAFERVAPGPGQIEVSVSASSVNFLDVLAAFGRYPTFEGQRPQPGTDFVGVVTAVGPGVSEHKVGDRVGGMSPNGCWATFVTCDARLAATLPDGLTDAQAAAVTTAHATAWHGLHDLARIKAGDKVLIHSATGGVGQAAVGVARAAGAEIFATAGSPERRELLRAMGIEHVYDSRSLEFAEQIRRDTHGYGVDIVLNSVAGAAQQAGLELLAFGGRFVEIGKRDVYGDTRMGLFAFRRNLTFSYVDLALMSLYQPGQVRQLLDTVYRSVADGTLPTPQATHYPLAQAATAIRVMCAAEHTGKLVLDIPRDGQTHAVVPPEHAQVFRGDGAYIITGGLGEVGLVLAESLAAAGCGRIVLCSRAAPSSAAQETIDLIRAIGSDVVVERGDIAHPETADRLVAAATATGLPLRGVLHAAGIIETAGLANITDELLTREWTPKVYGAWHLHRASSGQPLDWFCSFSSSAALLGSPGLGSYAAANSWLDAFTHWRRAQGLTATSIAWQADVDSNGTVITVEEGAHALEALLRHDRAYTGYTTIIGSSWLTALAQHSPFAERFQHSGQNRMSSSKFRAELMALSVDDRSARLRELVAEQVSLILRRNVDADRPLHEYGLDSLGHTELRTRIEAETGVSISPGDIITVGGLAQHLGDTLASQEV</sequence>
<dbReference type="InterPro" id="IPR042104">
    <property type="entry name" value="PKS_dehydratase_sf"/>
</dbReference>
<keyword evidence="12" id="KW-1185">Reference proteome</keyword>
<dbReference type="PANTHER" id="PTHR43775">
    <property type="entry name" value="FATTY ACID SYNTHASE"/>
    <property type="match status" value="1"/>
</dbReference>
<dbReference type="InterPro" id="IPR016036">
    <property type="entry name" value="Malonyl_transacylase_ACP-bd"/>
</dbReference>
<dbReference type="Pfam" id="PF00698">
    <property type="entry name" value="Acyl_transf_1"/>
    <property type="match status" value="1"/>
</dbReference>
<dbReference type="Gene3D" id="3.90.180.10">
    <property type="entry name" value="Medium-chain alcohol dehydrogenases, catalytic domain"/>
    <property type="match status" value="1"/>
</dbReference>
<evidence type="ECO:0000259" key="10">
    <source>
        <dbReference type="PROSITE" id="PS52019"/>
    </source>
</evidence>
<dbReference type="InterPro" id="IPR001227">
    <property type="entry name" value="Ac_transferase_dom_sf"/>
</dbReference>
<dbReference type="GO" id="GO:0005886">
    <property type="term" value="C:plasma membrane"/>
    <property type="evidence" value="ECO:0007669"/>
    <property type="project" value="TreeGrafter"/>
</dbReference>
<keyword evidence="1" id="KW-0596">Phosphopantetheine</keyword>
<dbReference type="InterPro" id="IPR013154">
    <property type="entry name" value="ADH-like_N"/>
</dbReference>
<evidence type="ECO:0000256" key="1">
    <source>
        <dbReference type="ARBA" id="ARBA00022450"/>
    </source>
</evidence>
<organism evidence="11 12">
    <name type="scientific">Mycobacterium conspicuum</name>
    <dbReference type="NCBI Taxonomy" id="44010"/>
    <lineage>
        <taxon>Bacteria</taxon>
        <taxon>Bacillati</taxon>
        <taxon>Actinomycetota</taxon>
        <taxon>Actinomycetes</taxon>
        <taxon>Mycobacteriales</taxon>
        <taxon>Mycobacteriaceae</taxon>
        <taxon>Mycobacterium</taxon>
    </lineage>
</organism>
<dbReference type="InterPro" id="IPR049551">
    <property type="entry name" value="PKS_DH_C"/>
</dbReference>
<dbReference type="PROSITE" id="PS50075">
    <property type="entry name" value="CARRIER"/>
    <property type="match status" value="1"/>
</dbReference>
<dbReference type="InterPro" id="IPR020843">
    <property type="entry name" value="ER"/>
</dbReference>
<dbReference type="GO" id="GO:0071770">
    <property type="term" value="P:DIM/DIP cell wall layer assembly"/>
    <property type="evidence" value="ECO:0007669"/>
    <property type="project" value="TreeGrafter"/>
</dbReference>
<evidence type="ECO:0000256" key="2">
    <source>
        <dbReference type="ARBA" id="ARBA00022553"/>
    </source>
</evidence>
<feature type="domain" description="Ketosynthase family 3 (KS3)" evidence="9">
    <location>
        <begin position="1"/>
        <end position="395"/>
    </location>
</feature>
<keyword evidence="4" id="KW-0521">NADP</keyword>
<dbReference type="InterPro" id="IPR057326">
    <property type="entry name" value="KR_dom"/>
</dbReference>
<keyword evidence="6" id="KW-0012">Acyltransferase</keyword>
<evidence type="ECO:0000313" key="12">
    <source>
        <dbReference type="Proteomes" id="UP000467385"/>
    </source>
</evidence>
<dbReference type="Pfam" id="PF00550">
    <property type="entry name" value="PP-binding"/>
    <property type="match status" value="1"/>
</dbReference>
<dbReference type="InterPro" id="IPR050091">
    <property type="entry name" value="PKS_NRPS_Biosynth_Enz"/>
</dbReference>
<dbReference type="InterPro" id="IPR016035">
    <property type="entry name" value="Acyl_Trfase/lysoPLipase"/>
</dbReference>
<dbReference type="Proteomes" id="UP000467385">
    <property type="component" value="Chromosome"/>
</dbReference>
<dbReference type="CDD" id="cd05195">
    <property type="entry name" value="enoyl_red"/>
    <property type="match status" value="1"/>
</dbReference>
<keyword evidence="5" id="KW-0511">Multifunctional enzyme</keyword>
<dbReference type="InterPro" id="IPR032821">
    <property type="entry name" value="PKS_assoc"/>
</dbReference>
<dbReference type="Pfam" id="PF08240">
    <property type="entry name" value="ADH_N"/>
    <property type="match status" value="1"/>
</dbReference>
<dbReference type="FunFam" id="3.40.50.720:FF:000209">
    <property type="entry name" value="Polyketide synthase Pks12"/>
    <property type="match status" value="1"/>
</dbReference>
<dbReference type="SUPFAM" id="SSF55048">
    <property type="entry name" value="Probable ACP-binding domain of malonyl-CoA ACP transacylase"/>
    <property type="match status" value="1"/>
</dbReference>
<dbReference type="Gene3D" id="3.40.47.10">
    <property type="match status" value="1"/>
</dbReference>
<evidence type="ECO:0000256" key="3">
    <source>
        <dbReference type="ARBA" id="ARBA00022679"/>
    </source>
</evidence>
<dbReference type="GO" id="GO:0031177">
    <property type="term" value="F:phosphopantetheine binding"/>
    <property type="evidence" value="ECO:0007669"/>
    <property type="project" value="InterPro"/>
</dbReference>
<dbReference type="GO" id="GO:0005737">
    <property type="term" value="C:cytoplasm"/>
    <property type="evidence" value="ECO:0007669"/>
    <property type="project" value="TreeGrafter"/>
</dbReference>
<dbReference type="PROSITE" id="PS52004">
    <property type="entry name" value="KS3_2"/>
    <property type="match status" value="1"/>
</dbReference>
<evidence type="ECO:0000259" key="8">
    <source>
        <dbReference type="PROSITE" id="PS50075"/>
    </source>
</evidence>
<dbReference type="GO" id="GO:0004312">
    <property type="term" value="F:fatty acid synthase activity"/>
    <property type="evidence" value="ECO:0007669"/>
    <property type="project" value="TreeGrafter"/>
</dbReference>
<comment type="caution">
    <text evidence="7">Lacks conserved residue(s) required for the propagation of feature annotation.</text>
</comment>
<dbReference type="SMART" id="SM00823">
    <property type="entry name" value="PKS_PP"/>
    <property type="match status" value="1"/>
</dbReference>
<dbReference type="SMART" id="SM00822">
    <property type="entry name" value="PKS_KR"/>
    <property type="match status" value="1"/>
</dbReference>
<dbReference type="InterPro" id="IPR011032">
    <property type="entry name" value="GroES-like_sf"/>
</dbReference>
<evidence type="ECO:0000256" key="5">
    <source>
        <dbReference type="ARBA" id="ARBA00023268"/>
    </source>
</evidence>
<reference evidence="11 12" key="1">
    <citation type="journal article" date="2019" name="Emerg. Microbes Infect.">
        <title>Comprehensive subspecies identification of 175 nontuberculous mycobacteria species based on 7547 genomic profiles.</title>
        <authorList>
            <person name="Matsumoto Y."/>
            <person name="Kinjo T."/>
            <person name="Motooka D."/>
            <person name="Nabeya D."/>
            <person name="Jung N."/>
            <person name="Uechi K."/>
            <person name="Horii T."/>
            <person name="Iida T."/>
            <person name="Fujita J."/>
            <person name="Nakamura S."/>
        </authorList>
    </citation>
    <scope>NUCLEOTIDE SEQUENCE [LARGE SCALE GENOMIC DNA]</scope>
    <source>
        <strain evidence="11 12">JCM 14738</strain>
    </source>
</reference>
<feature type="domain" description="Carrier" evidence="8">
    <location>
        <begin position="1977"/>
        <end position="2052"/>
    </location>
</feature>
<dbReference type="InterPro" id="IPR014031">
    <property type="entry name" value="Ketoacyl_synth_C"/>
</dbReference>
<dbReference type="NCBIfam" id="NF041183">
    <property type="entry name" value="Pks2_ls1_myc"/>
    <property type="match status" value="1"/>
</dbReference>
<dbReference type="Pfam" id="PF00109">
    <property type="entry name" value="ketoacyl-synt"/>
    <property type="match status" value="1"/>
</dbReference>
<dbReference type="SMART" id="SM00825">
    <property type="entry name" value="PKS_KS"/>
    <property type="match status" value="1"/>
</dbReference>
<feature type="region of interest" description="N-terminal hotdog fold" evidence="7">
    <location>
        <begin position="858"/>
        <end position="981"/>
    </location>
</feature>
<evidence type="ECO:0000256" key="6">
    <source>
        <dbReference type="ARBA" id="ARBA00023315"/>
    </source>
</evidence>
<dbReference type="InterPro" id="IPR049552">
    <property type="entry name" value="PKS_DH_N"/>
</dbReference>
<dbReference type="Gene3D" id="3.40.50.720">
    <property type="entry name" value="NAD(P)-binding Rossmann-like Domain"/>
    <property type="match status" value="3"/>
</dbReference>
<dbReference type="Pfam" id="PF00107">
    <property type="entry name" value="ADH_zinc_N"/>
    <property type="match status" value="1"/>
</dbReference>
<dbReference type="InterPro" id="IPR016039">
    <property type="entry name" value="Thiolase-like"/>
</dbReference>
<proteinExistence type="predicted"/>
<dbReference type="RefSeq" id="WP_269474923.1">
    <property type="nucleotide sequence ID" value="NZ_AP022613.1"/>
</dbReference>
<dbReference type="GO" id="GO:0016491">
    <property type="term" value="F:oxidoreductase activity"/>
    <property type="evidence" value="ECO:0007669"/>
    <property type="project" value="InterPro"/>
</dbReference>
<dbReference type="InterPro" id="IPR020806">
    <property type="entry name" value="PKS_PP-bd"/>
</dbReference>
<dbReference type="InterPro" id="IPR013968">
    <property type="entry name" value="PKS_KR"/>
</dbReference>
<dbReference type="EMBL" id="AP022613">
    <property type="protein sequence ID" value="BBZ37670.1"/>
    <property type="molecule type" value="Genomic_DNA"/>
</dbReference>
<dbReference type="Pfam" id="PF21089">
    <property type="entry name" value="PKS_DH_N"/>
    <property type="match status" value="1"/>
</dbReference>
<dbReference type="Gene3D" id="3.40.366.10">
    <property type="entry name" value="Malonyl-Coenzyme A Acyl Carrier Protein, domain 2"/>
    <property type="match status" value="1"/>
</dbReference>
<name>A0A7I7Y7U1_9MYCO</name>
<protein>
    <submittedName>
        <fullName evidence="11">Mycocerosic acid synthase-like polyketide synthase</fullName>
    </submittedName>
</protein>
<evidence type="ECO:0000259" key="9">
    <source>
        <dbReference type="PROSITE" id="PS52004"/>
    </source>
</evidence>
<dbReference type="Gene3D" id="1.10.1200.10">
    <property type="entry name" value="ACP-like"/>
    <property type="match status" value="1"/>
</dbReference>
<dbReference type="InterPro" id="IPR020807">
    <property type="entry name" value="PKS_DH"/>
</dbReference>
<evidence type="ECO:0000256" key="7">
    <source>
        <dbReference type="PROSITE-ProRule" id="PRU01363"/>
    </source>
</evidence>
<dbReference type="Pfam" id="PF08659">
    <property type="entry name" value="KR"/>
    <property type="match status" value="1"/>
</dbReference>
<dbReference type="InterPro" id="IPR036291">
    <property type="entry name" value="NAD(P)-bd_dom_sf"/>
</dbReference>
<dbReference type="InterPro" id="IPR013149">
    <property type="entry name" value="ADH-like_C"/>
</dbReference>
<keyword evidence="3" id="KW-0808">Transferase</keyword>
<gene>
    <name evidence="11" type="primary">pks5_1</name>
    <name evidence="11" type="ORF">MCNS_07330</name>
</gene>
<dbReference type="Gene3D" id="3.30.70.250">
    <property type="entry name" value="Malonyl-CoA ACP transacylase, ACP-binding"/>
    <property type="match status" value="1"/>
</dbReference>
<evidence type="ECO:0000256" key="4">
    <source>
        <dbReference type="ARBA" id="ARBA00022857"/>
    </source>
</evidence>
<dbReference type="SUPFAM" id="SSF50129">
    <property type="entry name" value="GroES-like"/>
    <property type="match status" value="1"/>
</dbReference>
<dbReference type="SUPFAM" id="SSF51735">
    <property type="entry name" value="NAD(P)-binding Rossmann-fold domains"/>
    <property type="match status" value="3"/>
</dbReference>
<dbReference type="CDD" id="cd00833">
    <property type="entry name" value="PKS"/>
    <property type="match status" value="1"/>
</dbReference>
<dbReference type="InterPro" id="IPR014043">
    <property type="entry name" value="Acyl_transferase_dom"/>
</dbReference>
<evidence type="ECO:0000313" key="11">
    <source>
        <dbReference type="EMBL" id="BBZ37670.1"/>
    </source>
</evidence>
<dbReference type="SMART" id="SM00826">
    <property type="entry name" value="PKS_DH"/>
    <property type="match status" value="1"/>
</dbReference>
<dbReference type="PANTHER" id="PTHR43775:SF37">
    <property type="entry name" value="SI:DKEY-61P9.11"/>
    <property type="match status" value="1"/>
</dbReference>
<dbReference type="InterPro" id="IPR036736">
    <property type="entry name" value="ACP-like_sf"/>
</dbReference>
<dbReference type="FunFam" id="3.30.70.250:FF:000003">
    <property type="entry name" value="Polyketide beta-ketoacyl synthase Pks3"/>
    <property type="match status" value="1"/>
</dbReference>
<dbReference type="InterPro" id="IPR049900">
    <property type="entry name" value="PKS_mFAS_DH"/>
</dbReference>
<dbReference type="InterPro" id="IPR053386">
    <property type="entry name" value="MBFA_synthase"/>
</dbReference>
<accession>A0A7I7Y7U1</accession>
<dbReference type="SUPFAM" id="SSF47336">
    <property type="entry name" value="ACP-like"/>
    <property type="match status" value="1"/>
</dbReference>
<feature type="domain" description="PKS/mFAS DH" evidence="10">
    <location>
        <begin position="858"/>
        <end position="1152"/>
    </location>
</feature>
<dbReference type="SUPFAM" id="SSF52151">
    <property type="entry name" value="FabD/lysophospholipase-like"/>
    <property type="match status" value="1"/>
</dbReference>
<dbReference type="GO" id="GO:0006633">
    <property type="term" value="P:fatty acid biosynthetic process"/>
    <property type="evidence" value="ECO:0007669"/>
    <property type="project" value="TreeGrafter"/>
</dbReference>
<feature type="region of interest" description="C-terminal hotdog fold" evidence="7">
    <location>
        <begin position="996"/>
        <end position="1152"/>
    </location>
</feature>
<dbReference type="Gene3D" id="3.10.129.110">
    <property type="entry name" value="Polyketide synthase dehydratase"/>
    <property type="match status" value="1"/>
</dbReference>
<dbReference type="PROSITE" id="PS52019">
    <property type="entry name" value="PKS_MFAS_DH"/>
    <property type="match status" value="1"/>
</dbReference>
<dbReference type="SMART" id="SM00827">
    <property type="entry name" value="PKS_AT"/>
    <property type="match status" value="1"/>
</dbReference>
<dbReference type="InterPro" id="IPR009081">
    <property type="entry name" value="PP-bd_ACP"/>
</dbReference>
<dbReference type="SMART" id="SM00829">
    <property type="entry name" value="PKS_ER"/>
    <property type="match status" value="1"/>
</dbReference>
<dbReference type="InterPro" id="IPR020841">
    <property type="entry name" value="PKS_Beta-ketoAc_synthase_dom"/>
</dbReference>
<keyword evidence="2" id="KW-0597">Phosphoprotein</keyword>
<dbReference type="SUPFAM" id="SSF53901">
    <property type="entry name" value="Thiolase-like"/>
    <property type="match status" value="1"/>
</dbReference>
<dbReference type="InterPro" id="IPR014030">
    <property type="entry name" value="Ketoacyl_synth_N"/>
</dbReference>
<dbReference type="Pfam" id="PF16197">
    <property type="entry name" value="KAsynt_C_assoc"/>
    <property type="match status" value="1"/>
</dbReference>
<dbReference type="Pfam" id="PF02801">
    <property type="entry name" value="Ketoacyl-synt_C"/>
    <property type="match status" value="1"/>
</dbReference>
<dbReference type="Pfam" id="PF14765">
    <property type="entry name" value="PS-DH"/>
    <property type="match status" value="1"/>
</dbReference>